<reference evidence="3" key="1">
    <citation type="submission" date="2016-06" db="UniProtKB">
        <authorList>
            <consortium name="WormBaseParasite"/>
        </authorList>
    </citation>
    <scope>IDENTIFICATION</scope>
</reference>
<name>A0A183EDR1_9BILA</name>
<sequence>MLAFMQPMRQFVARVLLCSELEPWTELDIKQLKVDGEMLAMVPDEHINRNAQNFSTSLTILNFKVAILIDDTRRTKQRIERFEKNILHPSLKGISFLLVF</sequence>
<keyword evidence="2" id="KW-1185">Reference proteome</keyword>
<evidence type="ECO:0000313" key="3">
    <source>
        <dbReference type="WBParaSite" id="GPUH_0001912701-mRNA-1"/>
    </source>
</evidence>
<proteinExistence type="predicted"/>
<organism evidence="3">
    <name type="scientific">Gongylonema pulchrum</name>
    <dbReference type="NCBI Taxonomy" id="637853"/>
    <lineage>
        <taxon>Eukaryota</taxon>
        <taxon>Metazoa</taxon>
        <taxon>Ecdysozoa</taxon>
        <taxon>Nematoda</taxon>
        <taxon>Chromadorea</taxon>
        <taxon>Rhabditida</taxon>
        <taxon>Spirurina</taxon>
        <taxon>Spiruromorpha</taxon>
        <taxon>Spiruroidea</taxon>
        <taxon>Gongylonematidae</taxon>
        <taxon>Gongylonema</taxon>
    </lineage>
</organism>
<accession>A0A183EDR1</accession>
<dbReference type="WBParaSite" id="GPUH_0001912701-mRNA-1">
    <property type="protein sequence ID" value="GPUH_0001912701-mRNA-1"/>
    <property type="gene ID" value="GPUH_0001912701"/>
</dbReference>
<dbReference type="Proteomes" id="UP000271098">
    <property type="component" value="Unassembled WGS sequence"/>
</dbReference>
<evidence type="ECO:0000313" key="1">
    <source>
        <dbReference type="EMBL" id="VDN33145.1"/>
    </source>
</evidence>
<gene>
    <name evidence="1" type="ORF">GPUH_LOCUS19102</name>
</gene>
<dbReference type="AlphaFoldDB" id="A0A183EDR1"/>
<dbReference type="EMBL" id="UYRT01087914">
    <property type="protein sequence ID" value="VDN33145.1"/>
    <property type="molecule type" value="Genomic_DNA"/>
</dbReference>
<reference evidence="1 2" key="2">
    <citation type="submission" date="2018-11" db="EMBL/GenBank/DDBJ databases">
        <authorList>
            <consortium name="Pathogen Informatics"/>
        </authorList>
    </citation>
    <scope>NUCLEOTIDE SEQUENCE [LARGE SCALE GENOMIC DNA]</scope>
</reference>
<protein>
    <submittedName>
        <fullName evidence="1 3">Uncharacterized protein</fullName>
    </submittedName>
</protein>
<evidence type="ECO:0000313" key="2">
    <source>
        <dbReference type="Proteomes" id="UP000271098"/>
    </source>
</evidence>